<feature type="chain" id="PRO_5012421485" description="Secreted protein" evidence="1">
    <location>
        <begin position="26"/>
        <end position="267"/>
    </location>
</feature>
<evidence type="ECO:0008006" key="4">
    <source>
        <dbReference type="Google" id="ProtNLM"/>
    </source>
</evidence>
<dbReference type="OrthoDB" id="594865at2"/>
<dbReference type="Proteomes" id="UP000198281">
    <property type="component" value="Unassembled WGS sequence"/>
</dbReference>
<dbReference type="RefSeq" id="WP_089221242.1">
    <property type="nucleotide sequence ID" value="NZ_FZOS01000046.1"/>
</dbReference>
<accession>A0A239K6P7</accession>
<evidence type="ECO:0000313" key="3">
    <source>
        <dbReference type="Proteomes" id="UP000198281"/>
    </source>
</evidence>
<evidence type="ECO:0000313" key="2">
    <source>
        <dbReference type="EMBL" id="SNT13362.1"/>
    </source>
</evidence>
<feature type="signal peptide" evidence="1">
    <location>
        <begin position="1"/>
        <end position="25"/>
    </location>
</feature>
<proteinExistence type="predicted"/>
<dbReference type="AlphaFoldDB" id="A0A239K6P7"/>
<protein>
    <recommendedName>
        <fullName evidence="4">Secreted protein</fullName>
    </recommendedName>
</protein>
<gene>
    <name evidence="2" type="ORF">SAMN06295912_14610</name>
</gene>
<dbReference type="EMBL" id="FZOS01000046">
    <property type="protein sequence ID" value="SNT13362.1"/>
    <property type="molecule type" value="Genomic_DNA"/>
</dbReference>
<keyword evidence="1" id="KW-0732">Signal</keyword>
<evidence type="ECO:0000256" key="1">
    <source>
        <dbReference type="SAM" id="SignalP"/>
    </source>
</evidence>
<sequence length="267" mass="29100">MKHSPAILGLAAFVTTSVTSLPARAETPGDVRDLVGARAAGGETQLEARGYTFVHVTKGEDRTWANWWNRSSKQCLTVVTLDGRYASITKSPAPDCGQKSGGNSDGTAAAVAVGAAALIGVLALSHKSHNHDDNKHYADSQSEADYERGYRDGLYHQDYHNYSRSDPYSTGYAAGVQQRNNETSYRPNSSRGGYGEYVNLSDIVYQDWGWAQGELPRRGFRQVDRGSNPDGGHTAYYWNGNTRQCVAIATRSSKVTDVTTVKNHNCN</sequence>
<name>A0A239K6P7_9SPHN</name>
<keyword evidence="3" id="KW-1185">Reference proteome</keyword>
<organism evidence="2 3">
    <name type="scientific">Edaphosphingomonas laterariae</name>
    <dbReference type="NCBI Taxonomy" id="861865"/>
    <lineage>
        <taxon>Bacteria</taxon>
        <taxon>Pseudomonadati</taxon>
        <taxon>Pseudomonadota</taxon>
        <taxon>Alphaproteobacteria</taxon>
        <taxon>Sphingomonadales</taxon>
        <taxon>Rhizorhabdaceae</taxon>
        <taxon>Edaphosphingomonas</taxon>
    </lineage>
</organism>
<reference evidence="3" key="1">
    <citation type="submission" date="2017-06" db="EMBL/GenBank/DDBJ databases">
        <authorList>
            <person name="Varghese N."/>
            <person name="Submissions S."/>
        </authorList>
    </citation>
    <scope>NUCLEOTIDE SEQUENCE [LARGE SCALE GENOMIC DNA]</scope>
    <source>
        <strain evidence="3">LNB2</strain>
    </source>
</reference>